<dbReference type="Proteomes" id="UP001597492">
    <property type="component" value="Unassembled WGS sequence"/>
</dbReference>
<dbReference type="EMBL" id="JBHUNE010000003">
    <property type="protein sequence ID" value="MFD2757575.1"/>
    <property type="molecule type" value="Genomic_DNA"/>
</dbReference>
<proteinExistence type="predicted"/>
<protein>
    <recommendedName>
        <fullName evidence="4">ABC transporter ATP-binding protein</fullName>
    </recommendedName>
</protein>
<dbReference type="RefSeq" id="WP_019618120.1">
    <property type="nucleotide sequence ID" value="NZ_JBHUNE010000003.1"/>
</dbReference>
<keyword evidence="1" id="KW-0472">Membrane</keyword>
<organism evidence="2 3">
    <name type="scientific">Gulosibacter faecalis</name>
    <dbReference type="NCBI Taxonomy" id="272240"/>
    <lineage>
        <taxon>Bacteria</taxon>
        <taxon>Bacillati</taxon>
        <taxon>Actinomycetota</taxon>
        <taxon>Actinomycetes</taxon>
        <taxon>Micrococcales</taxon>
        <taxon>Microbacteriaceae</taxon>
        <taxon>Gulosibacter</taxon>
    </lineage>
</organism>
<evidence type="ECO:0008006" key="4">
    <source>
        <dbReference type="Google" id="ProtNLM"/>
    </source>
</evidence>
<gene>
    <name evidence="2" type="ORF">ACFSW7_04175</name>
</gene>
<reference evidence="3" key="1">
    <citation type="journal article" date="2019" name="Int. J. Syst. Evol. Microbiol.">
        <title>The Global Catalogue of Microorganisms (GCM) 10K type strain sequencing project: providing services to taxonomists for standard genome sequencing and annotation.</title>
        <authorList>
            <consortium name="The Broad Institute Genomics Platform"/>
            <consortium name="The Broad Institute Genome Sequencing Center for Infectious Disease"/>
            <person name="Wu L."/>
            <person name="Ma J."/>
        </authorList>
    </citation>
    <scope>NUCLEOTIDE SEQUENCE [LARGE SCALE GENOMIC DNA]</scope>
    <source>
        <strain evidence="3">TISTR 1514</strain>
    </source>
</reference>
<keyword evidence="3" id="KW-1185">Reference proteome</keyword>
<name>A0ABW5UVY5_9MICO</name>
<evidence type="ECO:0000313" key="3">
    <source>
        <dbReference type="Proteomes" id="UP001597492"/>
    </source>
</evidence>
<feature type="transmembrane region" description="Helical" evidence="1">
    <location>
        <begin position="52"/>
        <end position="72"/>
    </location>
</feature>
<evidence type="ECO:0000256" key="1">
    <source>
        <dbReference type="SAM" id="Phobius"/>
    </source>
</evidence>
<comment type="caution">
    <text evidence="2">The sequence shown here is derived from an EMBL/GenBank/DDBJ whole genome shotgun (WGS) entry which is preliminary data.</text>
</comment>
<feature type="transmembrane region" description="Helical" evidence="1">
    <location>
        <begin position="25"/>
        <end position="46"/>
    </location>
</feature>
<sequence>MSDANANDHDEQQKKRQRKALMKPFEVVVIAAASGLFTLLVVLLTVKDFGLGLIFAGIAMVAVFVVMGLLLLNYKPNPDVPVYLDRHLYDSDEPGAKGAAWRPYDGIVEAEEAAADAEAGDAPKPEKPES</sequence>
<accession>A0ABW5UVY5</accession>
<evidence type="ECO:0000313" key="2">
    <source>
        <dbReference type="EMBL" id="MFD2757575.1"/>
    </source>
</evidence>
<keyword evidence="1" id="KW-0812">Transmembrane</keyword>
<keyword evidence="1" id="KW-1133">Transmembrane helix</keyword>